<name>A0AA40EAN7_9PEZI</name>
<feature type="region of interest" description="Disordered" evidence="10">
    <location>
        <begin position="236"/>
        <end position="266"/>
    </location>
</feature>
<keyword evidence="9" id="KW-0539">Nucleus</keyword>
<gene>
    <name evidence="12" type="ORF">B0H67DRAFT_548260</name>
</gene>
<accession>A0AA40EAN7</accession>
<dbReference type="Proteomes" id="UP001172102">
    <property type="component" value="Unassembled WGS sequence"/>
</dbReference>
<evidence type="ECO:0000256" key="3">
    <source>
        <dbReference type="ARBA" id="ARBA00004496"/>
    </source>
</evidence>
<comment type="similarity">
    <text evidence="4">Belongs to the YAE1 family.</text>
</comment>
<comment type="function">
    <text evidence="1">The complex LTO1:YAE1 may function as a target specific adapter that probably recruits apo-RPLI1 to the cytosolic iron-sulfur protein assembly (CIA) complex machinery. May be required for biogenesis of the large ribosomal subunit and initiation of translation.</text>
</comment>
<protein>
    <recommendedName>
        <fullName evidence="7">Protein YAE1</fullName>
    </recommendedName>
    <alternativeName>
        <fullName evidence="6">Protein yae1</fullName>
    </alternativeName>
</protein>
<feature type="compositionally biased region" description="Polar residues" evidence="10">
    <location>
        <begin position="1"/>
        <end position="10"/>
    </location>
</feature>
<dbReference type="EMBL" id="JAUKUA010000001">
    <property type="protein sequence ID" value="KAK0730281.1"/>
    <property type="molecule type" value="Genomic_DNA"/>
</dbReference>
<evidence type="ECO:0000256" key="6">
    <source>
        <dbReference type="ARBA" id="ARBA00017286"/>
    </source>
</evidence>
<evidence type="ECO:0000256" key="10">
    <source>
        <dbReference type="SAM" id="MobiDB-lite"/>
    </source>
</evidence>
<evidence type="ECO:0000256" key="7">
    <source>
        <dbReference type="ARBA" id="ARBA00018400"/>
    </source>
</evidence>
<dbReference type="InterPro" id="IPR019191">
    <property type="entry name" value="Essential_protein_Yae1_N"/>
</dbReference>
<dbReference type="PANTHER" id="PTHR18829:SF0">
    <property type="entry name" value="PROTEIN YAE1 HOMOLOG"/>
    <property type="match status" value="1"/>
</dbReference>
<evidence type="ECO:0000313" key="13">
    <source>
        <dbReference type="Proteomes" id="UP001172102"/>
    </source>
</evidence>
<dbReference type="GO" id="GO:0005634">
    <property type="term" value="C:nucleus"/>
    <property type="evidence" value="ECO:0007669"/>
    <property type="project" value="UniProtKB-SubCell"/>
</dbReference>
<comment type="subcellular location">
    <subcellularLocation>
        <location evidence="3">Cytoplasm</location>
    </subcellularLocation>
    <subcellularLocation>
        <location evidence="2">Nucleus</location>
    </subcellularLocation>
</comment>
<dbReference type="PANTHER" id="PTHR18829">
    <property type="entry name" value="PROTEIN YAE1 HOMOLOG"/>
    <property type="match status" value="1"/>
</dbReference>
<feature type="domain" description="Essential protein Yae1 N-terminal" evidence="11">
    <location>
        <begin position="81"/>
        <end position="119"/>
    </location>
</feature>
<evidence type="ECO:0000256" key="1">
    <source>
        <dbReference type="ARBA" id="ARBA00003836"/>
    </source>
</evidence>
<dbReference type="AlphaFoldDB" id="A0AA40EAN7"/>
<organism evidence="12 13">
    <name type="scientific">Lasiosphaeris hirsuta</name>
    <dbReference type="NCBI Taxonomy" id="260670"/>
    <lineage>
        <taxon>Eukaryota</taxon>
        <taxon>Fungi</taxon>
        <taxon>Dikarya</taxon>
        <taxon>Ascomycota</taxon>
        <taxon>Pezizomycotina</taxon>
        <taxon>Sordariomycetes</taxon>
        <taxon>Sordariomycetidae</taxon>
        <taxon>Sordariales</taxon>
        <taxon>Lasiosphaeriaceae</taxon>
        <taxon>Lasiosphaeris</taxon>
    </lineage>
</organism>
<comment type="subunit">
    <text evidence="5">May form a complex with LTO1.</text>
</comment>
<comment type="caution">
    <text evidence="12">The sequence shown here is derived from an EMBL/GenBank/DDBJ whole genome shotgun (WGS) entry which is preliminary data.</text>
</comment>
<evidence type="ECO:0000256" key="5">
    <source>
        <dbReference type="ARBA" id="ARBA00011427"/>
    </source>
</evidence>
<feature type="region of interest" description="Disordered" evidence="10">
    <location>
        <begin position="1"/>
        <end position="34"/>
    </location>
</feature>
<dbReference type="GO" id="GO:0005737">
    <property type="term" value="C:cytoplasm"/>
    <property type="evidence" value="ECO:0007669"/>
    <property type="project" value="UniProtKB-SubCell"/>
</dbReference>
<evidence type="ECO:0000256" key="8">
    <source>
        <dbReference type="ARBA" id="ARBA00022490"/>
    </source>
</evidence>
<dbReference type="Pfam" id="PF09811">
    <property type="entry name" value="Yae1_N"/>
    <property type="match status" value="1"/>
</dbReference>
<dbReference type="InterPro" id="IPR038881">
    <property type="entry name" value="Yae1-like"/>
</dbReference>
<evidence type="ECO:0000259" key="11">
    <source>
        <dbReference type="Pfam" id="PF09811"/>
    </source>
</evidence>
<reference evidence="12" key="1">
    <citation type="submission" date="2023-06" db="EMBL/GenBank/DDBJ databases">
        <title>Genome-scale phylogeny and comparative genomics of the fungal order Sordariales.</title>
        <authorList>
            <consortium name="Lawrence Berkeley National Laboratory"/>
            <person name="Hensen N."/>
            <person name="Bonometti L."/>
            <person name="Westerberg I."/>
            <person name="Brannstrom I.O."/>
            <person name="Guillou S."/>
            <person name="Cros-Aarteil S."/>
            <person name="Calhoun S."/>
            <person name="Haridas S."/>
            <person name="Kuo A."/>
            <person name="Mondo S."/>
            <person name="Pangilinan J."/>
            <person name="Riley R."/>
            <person name="Labutti K."/>
            <person name="Andreopoulos B."/>
            <person name="Lipzen A."/>
            <person name="Chen C."/>
            <person name="Yanf M."/>
            <person name="Daum C."/>
            <person name="Ng V."/>
            <person name="Clum A."/>
            <person name="Steindorff A."/>
            <person name="Ohm R."/>
            <person name="Martin F."/>
            <person name="Silar P."/>
            <person name="Natvig D."/>
            <person name="Lalanne C."/>
            <person name="Gautier V."/>
            <person name="Ament-Velasquez S.L."/>
            <person name="Kruys A."/>
            <person name="Hutchinson M.I."/>
            <person name="Powell A.J."/>
            <person name="Barry K."/>
            <person name="Miller A.N."/>
            <person name="Grigoriev I.V."/>
            <person name="Debuchy R."/>
            <person name="Gladieux P."/>
            <person name="Thoren M.H."/>
            <person name="Johannesson H."/>
        </authorList>
    </citation>
    <scope>NUCLEOTIDE SEQUENCE</scope>
    <source>
        <strain evidence="12">SMH4607-1</strain>
    </source>
</reference>
<feature type="compositionally biased region" description="Basic and acidic residues" evidence="10">
    <location>
        <begin position="236"/>
        <end position="254"/>
    </location>
</feature>
<proteinExistence type="inferred from homology"/>
<evidence type="ECO:0000256" key="2">
    <source>
        <dbReference type="ARBA" id="ARBA00004123"/>
    </source>
</evidence>
<sequence length="266" mass="28471">MASHTTQPAATANAHGYHHGHTAENPDGTNEVDDVWGDDAVEHAATSDPVPVSAHHTHTHTHAHIHPSDVPRLQQEHTTAGYRDGITAAKASSVQAGFDEGFGLGATIGARAGQLLGVLEGLGAAVGLQRLRAEPRTEPPAAGGDESERVHALLTEARRELSVQSVFGPAYWADDGTWKYDVAGPGFGRGEDGEADVVFADVAAAHPLLRKWDGLVQAEAERYGVDWDVLRDEAAEERRKGEDEAVEVKRKEETNGVAPTRKVLDW</sequence>
<evidence type="ECO:0000256" key="4">
    <source>
        <dbReference type="ARBA" id="ARBA00007096"/>
    </source>
</evidence>
<keyword evidence="13" id="KW-1185">Reference proteome</keyword>
<evidence type="ECO:0000313" key="12">
    <source>
        <dbReference type="EMBL" id="KAK0730281.1"/>
    </source>
</evidence>
<keyword evidence="8" id="KW-0963">Cytoplasm</keyword>
<evidence type="ECO:0000256" key="9">
    <source>
        <dbReference type="ARBA" id="ARBA00023242"/>
    </source>
</evidence>